<evidence type="ECO:0000313" key="2">
    <source>
        <dbReference type="EMBL" id="KAG5574235.1"/>
    </source>
</evidence>
<proteinExistence type="predicted"/>
<accession>A0A9J5WER0</accession>
<evidence type="ECO:0000313" key="3">
    <source>
        <dbReference type="Proteomes" id="UP000824120"/>
    </source>
</evidence>
<reference evidence="2 3" key="1">
    <citation type="submission" date="2020-09" db="EMBL/GenBank/DDBJ databases">
        <title>De no assembly of potato wild relative species, Solanum commersonii.</title>
        <authorList>
            <person name="Cho K."/>
        </authorList>
    </citation>
    <scope>NUCLEOTIDE SEQUENCE [LARGE SCALE GENOMIC DNA]</scope>
    <source>
        <strain evidence="2">LZ3.2</strain>
        <tissue evidence="2">Leaf</tissue>
    </source>
</reference>
<feature type="region of interest" description="Disordered" evidence="1">
    <location>
        <begin position="1"/>
        <end position="20"/>
    </location>
</feature>
<name>A0A9J5WER0_SOLCO</name>
<evidence type="ECO:0000256" key="1">
    <source>
        <dbReference type="SAM" id="MobiDB-lite"/>
    </source>
</evidence>
<protein>
    <submittedName>
        <fullName evidence="2">Uncharacterized protein</fullName>
    </submittedName>
</protein>
<comment type="caution">
    <text evidence="2">The sequence shown here is derived from an EMBL/GenBank/DDBJ whole genome shotgun (WGS) entry which is preliminary data.</text>
</comment>
<gene>
    <name evidence="2" type="ORF">H5410_054369</name>
</gene>
<dbReference type="OrthoDB" id="1315437at2759"/>
<keyword evidence="3" id="KW-1185">Reference proteome</keyword>
<dbReference type="Proteomes" id="UP000824120">
    <property type="component" value="Chromosome 11"/>
</dbReference>
<dbReference type="AlphaFoldDB" id="A0A9J5WER0"/>
<dbReference type="EMBL" id="JACXVP010000011">
    <property type="protein sequence ID" value="KAG5574235.1"/>
    <property type="molecule type" value="Genomic_DNA"/>
</dbReference>
<sequence length="74" mass="8575">MHDEFSKARGGQIREKTQESERSVLIWGELNCGSGIRVPNVSQDSEEKGRLQAGYLLMIQYRLQHLMARQTKKR</sequence>
<organism evidence="2 3">
    <name type="scientific">Solanum commersonii</name>
    <name type="common">Commerson's wild potato</name>
    <name type="synonym">Commerson's nightshade</name>
    <dbReference type="NCBI Taxonomy" id="4109"/>
    <lineage>
        <taxon>Eukaryota</taxon>
        <taxon>Viridiplantae</taxon>
        <taxon>Streptophyta</taxon>
        <taxon>Embryophyta</taxon>
        <taxon>Tracheophyta</taxon>
        <taxon>Spermatophyta</taxon>
        <taxon>Magnoliopsida</taxon>
        <taxon>eudicotyledons</taxon>
        <taxon>Gunneridae</taxon>
        <taxon>Pentapetalae</taxon>
        <taxon>asterids</taxon>
        <taxon>lamiids</taxon>
        <taxon>Solanales</taxon>
        <taxon>Solanaceae</taxon>
        <taxon>Solanoideae</taxon>
        <taxon>Solaneae</taxon>
        <taxon>Solanum</taxon>
    </lineage>
</organism>